<dbReference type="PANTHER" id="PTHR33359">
    <property type="entry name" value="MOLYBDOPTERIN SYNTHASE SULFUR CARRIER SUBUNIT"/>
    <property type="match status" value="1"/>
</dbReference>
<organism evidence="2 3">
    <name type="scientific">Saitoella complicata (strain BCRC 22490 / CBS 7301 / JCM 7358 / NBRC 10748 / NRRL Y-17804)</name>
    <dbReference type="NCBI Taxonomy" id="698492"/>
    <lineage>
        <taxon>Eukaryota</taxon>
        <taxon>Fungi</taxon>
        <taxon>Dikarya</taxon>
        <taxon>Ascomycota</taxon>
        <taxon>Taphrinomycotina</taxon>
        <taxon>Taphrinomycotina incertae sedis</taxon>
        <taxon>Saitoella</taxon>
    </lineage>
</organism>
<dbReference type="OrthoDB" id="5595860at2759"/>
<dbReference type="CDD" id="cd00754">
    <property type="entry name" value="Ubl_MoaD"/>
    <property type="match status" value="1"/>
</dbReference>
<accession>A0A0E9NQ08</accession>
<dbReference type="OMA" id="LSMSMYA"/>
<dbReference type="PANTHER" id="PTHR33359:SF1">
    <property type="entry name" value="MOLYBDOPTERIN SYNTHASE SULFUR CARRIER SUBUNIT"/>
    <property type="match status" value="1"/>
</dbReference>
<protein>
    <recommendedName>
        <fullName evidence="4">MOCS2A</fullName>
    </recommendedName>
</protein>
<comment type="caution">
    <text evidence="2">The sequence shown here is derived from an EMBL/GenBank/DDBJ whole genome shotgun (WGS) entry which is preliminary data.</text>
</comment>
<evidence type="ECO:0000256" key="1">
    <source>
        <dbReference type="ARBA" id="ARBA00022741"/>
    </source>
</evidence>
<name>A0A0E9NQ08_SAICN</name>
<gene>
    <name evidence="2" type="ORF">G7K_6040-t1</name>
</gene>
<reference evidence="2 3" key="2">
    <citation type="journal article" date="2014" name="J. Gen. Appl. Microbiol.">
        <title>The early diverging ascomycetous budding yeast Saitoella complicata has three histone deacetylases belonging to the Clr6, Hos2, and Rpd3 lineages.</title>
        <authorList>
            <person name="Nishida H."/>
            <person name="Matsumoto T."/>
            <person name="Kondo S."/>
            <person name="Hamamoto M."/>
            <person name="Yoshikawa H."/>
        </authorList>
    </citation>
    <scope>NUCLEOTIDE SEQUENCE [LARGE SCALE GENOMIC DNA]</scope>
    <source>
        <strain evidence="2 3">NRRL Y-17804</strain>
    </source>
</reference>
<dbReference type="Pfam" id="PF02597">
    <property type="entry name" value="ThiS"/>
    <property type="match status" value="1"/>
</dbReference>
<reference evidence="2 3" key="1">
    <citation type="journal article" date="2011" name="J. Gen. Appl. Microbiol.">
        <title>Draft genome sequencing of the enigmatic yeast Saitoella complicata.</title>
        <authorList>
            <person name="Nishida H."/>
            <person name="Hamamoto M."/>
            <person name="Sugiyama J."/>
        </authorList>
    </citation>
    <scope>NUCLEOTIDE SEQUENCE [LARGE SCALE GENOMIC DNA]</scope>
    <source>
        <strain evidence="2 3">NRRL Y-17804</strain>
    </source>
</reference>
<dbReference type="GO" id="GO:0006777">
    <property type="term" value="P:Mo-molybdopterin cofactor biosynthetic process"/>
    <property type="evidence" value="ECO:0007669"/>
    <property type="project" value="InterPro"/>
</dbReference>
<dbReference type="STRING" id="698492.A0A0E9NQ08"/>
<dbReference type="GO" id="GO:0000166">
    <property type="term" value="F:nucleotide binding"/>
    <property type="evidence" value="ECO:0007669"/>
    <property type="project" value="UniProtKB-KW"/>
</dbReference>
<dbReference type="Proteomes" id="UP000033140">
    <property type="component" value="Unassembled WGS sequence"/>
</dbReference>
<dbReference type="GO" id="GO:1990133">
    <property type="term" value="C:molybdopterin adenylyltransferase complex"/>
    <property type="evidence" value="ECO:0007669"/>
    <property type="project" value="TreeGrafter"/>
</dbReference>
<dbReference type="EMBL" id="BACD03000056">
    <property type="protein sequence ID" value="GAO51952.1"/>
    <property type="molecule type" value="Genomic_DNA"/>
</dbReference>
<dbReference type="RefSeq" id="XP_019025892.1">
    <property type="nucleotide sequence ID" value="XM_019169702.1"/>
</dbReference>
<evidence type="ECO:0000313" key="2">
    <source>
        <dbReference type="EMBL" id="GAO51952.1"/>
    </source>
</evidence>
<dbReference type="AlphaFoldDB" id="A0A0E9NQ08"/>
<reference evidence="2 3" key="3">
    <citation type="journal article" date="2015" name="Genome Announc.">
        <title>Draft Genome Sequence of the Archiascomycetous Yeast Saitoella complicata.</title>
        <authorList>
            <person name="Yamauchi K."/>
            <person name="Kondo S."/>
            <person name="Hamamoto M."/>
            <person name="Takahashi Y."/>
            <person name="Ogura Y."/>
            <person name="Hayashi T."/>
            <person name="Nishida H."/>
        </authorList>
    </citation>
    <scope>NUCLEOTIDE SEQUENCE [LARGE SCALE GENOMIC DNA]</scope>
    <source>
        <strain evidence="2 3">NRRL Y-17804</strain>
    </source>
</reference>
<keyword evidence="3" id="KW-1185">Reference proteome</keyword>
<dbReference type="InterPro" id="IPR012675">
    <property type="entry name" value="Beta-grasp_dom_sf"/>
</dbReference>
<keyword evidence="1" id="KW-0547">Nucleotide-binding</keyword>
<dbReference type="InterPro" id="IPR003749">
    <property type="entry name" value="ThiS/MoaD-like"/>
</dbReference>
<dbReference type="UniPathway" id="UPA00344"/>
<dbReference type="Gene3D" id="3.10.20.30">
    <property type="match status" value="1"/>
</dbReference>
<sequence length="98" mass="10268">MASSQSFTMLYFASSRDAASGLSSESIPLPAGTDSITVKEAVKLIIERHGEKMEKVINTAGLAVNVEYVDLEEELAGKAETRVKAGDEVAVIPPVSGG</sequence>
<dbReference type="SUPFAM" id="SSF54285">
    <property type="entry name" value="MoaD/ThiS"/>
    <property type="match status" value="1"/>
</dbReference>
<dbReference type="InterPro" id="IPR016155">
    <property type="entry name" value="Mopterin_synth/thiamin_S_b"/>
</dbReference>
<proteinExistence type="predicted"/>
<evidence type="ECO:0008006" key="4">
    <source>
        <dbReference type="Google" id="ProtNLM"/>
    </source>
</evidence>
<dbReference type="InterPro" id="IPR044672">
    <property type="entry name" value="MOCS2A"/>
</dbReference>
<evidence type="ECO:0000313" key="3">
    <source>
        <dbReference type="Proteomes" id="UP000033140"/>
    </source>
</evidence>